<evidence type="ECO:0000256" key="6">
    <source>
        <dbReference type="ARBA" id="ARBA00022840"/>
    </source>
</evidence>
<evidence type="ECO:0000256" key="5">
    <source>
        <dbReference type="ARBA" id="ARBA00022777"/>
    </source>
</evidence>
<keyword evidence="4 7" id="KW-0547">Nucleotide-binding</keyword>
<dbReference type="GO" id="GO:0005524">
    <property type="term" value="F:ATP binding"/>
    <property type="evidence" value="ECO:0007669"/>
    <property type="project" value="UniProtKB-UniRule"/>
</dbReference>
<dbReference type="Gene3D" id="1.10.510.10">
    <property type="entry name" value="Transferase(Phosphotransferase) domain 1"/>
    <property type="match status" value="1"/>
</dbReference>
<dbReference type="EMBL" id="SNRW01004979">
    <property type="protein sequence ID" value="KAA6386055.1"/>
    <property type="molecule type" value="Genomic_DNA"/>
</dbReference>
<dbReference type="PANTHER" id="PTHR43671:SF13">
    <property type="entry name" value="SERINE_THREONINE-PROTEIN KINASE NEK2"/>
    <property type="match status" value="1"/>
</dbReference>
<dbReference type="Pfam" id="PF00069">
    <property type="entry name" value="Pkinase"/>
    <property type="match status" value="1"/>
</dbReference>
<keyword evidence="3" id="KW-0808">Transferase</keyword>
<dbReference type="InterPro" id="IPR050660">
    <property type="entry name" value="NEK_Ser/Thr_kinase"/>
</dbReference>
<keyword evidence="8 10" id="KW-0723">Serine/threonine-protein kinase</keyword>
<evidence type="ECO:0000313" key="11">
    <source>
        <dbReference type="Proteomes" id="UP000324800"/>
    </source>
</evidence>
<dbReference type="SMART" id="SM00220">
    <property type="entry name" value="S_TKc"/>
    <property type="match status" value="1"/>
</dbReference>
<dbReference type="PROSITE" id="PS50011">
    <property type="entry name" value="PROTEIN_KINASE_DOM"/>
    <property type="match status" value="1"/>
</dbReference>
<feature type="binding site" evidence="7">
    <location>
        <position position="93"/>
    </location>
    <ligand>
        <name>ATP</name>
        <dbReference type="ChEBI" id="CHEBI:30616"/>
    </ligand>
</feature>
<evidence type="ECO:0000256" key="7">
    <source>
        <dbReference type="PROSITE-ProRule" id="PRU10141"/>
    </source>
</evidence>
<evidence type="ECO:0000256" key="1">
    <source>
        <dbReference type="ARBA" id="ARBA00010886"/>
    </source>
</evidence>
<protein>
    <recommendedName>
        <fullName evidence="2">non-specific serine/threonine protein kinase</fullName>
        <ecNumber evidence="2">2.7.11.1</ecNumber>
    </recommendedName>
</protein>
<evidence type="ECO:0000256" key="4">
    <source>
        <dbReference type="ARBA" id="ARBA00022741"/>
    </source>
</evidence>
<gene>
    <name evidence="10" type="ORF">EZS28_018421</name>
</gene>
<evidence type="ECO:0000259" key="9">
    <source>
        <dbReference type="PROSITE" id="PS50011"/>
    </source>
</evidence>
<proteinExistence type="inferred from homology"/>
<feature type="domain" description="Protein kinase" evidence="9">
    <location>
        <begin position="63"/>
        <end position="335"/>
    </location>
</feature>
<comment type="caution">
    <text evidence="10">The sequence shown here is derived from an EMBL/GenBank/DDBJ whole genome shotgun (WGS) entry which is preliminary data.</text>
</comment>
<dbReference type="Proteomes" id="UP000324800">
    <property type="component" value="Unassembled WGS sequence"/>
</dbReference>
<evidence type="ECO:0000256" key="8">
    <source>
        <dbReference type="RuleBase" id="RU000304"/>
    </source>
</evidence>
<dbReference type="InterPro" id="IPR000719">
    <property type="entry name" value="Prot_kinase_dom"/>
</dbReference>
<dbReference type="SUPFAM" id="SSF56112">
    <property type="entry name" value="Protein kinase-like (PK-like)"/>
    <property type="match status" value="1"/>
</dbReference>
<accession>A0A5J4VUC8</accession>
<reference evidence="10 11" key="1">
    <citation type="submission" date="2019-03" db="EMBL/GenBank/DDBJ databases">
        <title>Single cell metagenomics reveals metabolic interactions within the superorganism composed of flagellate Streblomastix strix and complex community of Bacteroidetes bacteria on its surface.</title>
        <authorList>
            <person name="Treitli S.C."/>
            <person name="Kolisko M."/>
            <person name="Husnik F."/>
            <person name="Keeling P."/>
            <person name="Hampl V."/>
        </authorList>
    </citation>
    <scope>NUCLEOTIDE SEQUENCE [LARGE SCALE GENOMIC DNA]</scope>
    <source>
        <strain evidence="10">ST1C</strain>
    </source>
</reference>
<dbReference type="AlphaFoldDB" id="A0A5J4VUC8"/>
<dbReference type="InterPro" id="IPR017441">
    <property type="entry name" value="Protein_kinase_ATP_BS"/>
</dbReference>
<name>A0A5J4VUC8_9EUKA</name>
<organism evidence="10 11">
    <name type="scientific">Streblomastix strix</name>
    <dbReference type="NCBI Taxonomy" id="222440"/>
    <lineage>
        <taxon>Eukaryota</taxon>
        <taxon>Metamonada</taxon>
        <taxon>Preaxostyla</taxon>
        <taxon>Oxymonadida</taxon>
        <taxon>Streblomastigidae</taxon>
        <taxon>Streblomastix</taxon>
    </lineage>
</organism>
<dbReference type="PANTHER" id="PTHR43671">
    <property type="entry name" value="SERINE/THREONINE-PROTEIN KINASE NEK"/>
    <property type="match status" value="1"/>
</dbReference>
<dbReference type="InterPro" id="IPR008271">
    <property type="entry name" value="Ser/Thr_kinase_AS"/>
</dbReference>
<evidence type="ECO:0000256" key="3">
    <source>
        <dbReference type="ARBA" id="ARBA00022679"/>
    </source>
</evidence>
<dbReference type="GO" id="GO:0004674">
    <property type="term" value="F:protein serine/threonine kinase activity"/>
    <property type="evidence" value="ECO:0007669"/>
    <property type="project" value="UniProtKB-KW"/>
</dbReference>
<sequence length="343" mass="39384">MPKIKYNNRINFLTLKEDDSVQFNTRLLLEKLFGTFQKEFQNQNQFLSLNDYVREFNQDLNDVEKIKKIGKGGFGTVYQMKQKLTNRIVAVKKCDYETVEEKSVFDNEYQMMQNIYRIVSQSSPSSFIHIVQPLGFFLNENKDEAYLVMEYCENGDLRQYVENMKKSGTEISDKKCWEFVGSIASAIHQLHSNRIIHSDLKPENVLLSSDFKVKLTDFGLSRELKPDKDYMTAQAGSMLYLAPELLKISEVLTNMEESADFIQQRIVQTPASDIWSIGGLGAQLLIPSLVANPAIQAAELPIHYQASLRNLIKAMLIKDPIRRITAHDILQVPEVVSSLKKRK</sequence>
<dbReference type="EC" id="2.7.11.1" evidence="2"/>
<dbReference type="PROSITE" id="PS00108">
    <property type="entry name" value="PROTEIN_KINASE_ST"/>
    <property type="match status" value="1"/>
</dbReference>
<keyword evidence="6 7" id="KW-0067">ATP-binding</keyword>
<dbReference type="InterPro" id="IPR011009">
    <property type="entry name" value="Kinase-like_dom_sf"/>
</dbReference>
<evidence type="ECO:0000313" key="10">
    <source>
        <dbReference type="EMBL" id="KAA6386055.1"/>
    </source>
</evidence>
<dbReference type="CDD" id="cd00180">
    <property type="entry name" value="PKc"/>
    <property type="match status" value="1"/>
</dbReference>
<dbReference type="PROSITE" id="PS00107">
    <property type="entry name" value="PROTEIN_KINASE_ATP"/>
    <property type="match status" value="1"/>
</dbReference>
<dbReference type="OrthoDB" id="676979at2759"/>
<comment type="similarity">
    <text evidence="1">Belongs to the protein kinase superfamily. NEK Ser/Thr protein kinase family. NIMA subfamily.</text>
</comment>
<evidence type="ECO:0000256" key="2">
    <source>
        <dbReference type="ARBA" id="ARBA00012513"/>
    </source>
</evidence>
<keyword evidence="5 10" id="KW-0418">Kinase</keyword>